<dbReference type="Gene3D" id="3.40.50.150">
    <property type="entry name" value="Vaccinia Virus protein VP39"/>
    <property type="match status" value="1"/>
</dbReference>
<evidence type="ECO:0000313" key="2">
    <source>
        <dbReference type="Proteomes" id="UP000228614"/>
    </source>
</evidence>
<gene>
    <name evidence="1" type="ORF">COT95_00310</name>
</gene>
<dbReference type="EMBL" id="PFAN01000017">
    <property type="protein sequence ID" value="PIR95141.1"/>
    <property type="molecule type" value="Genomic_DNA"/>
</dbReference>
<dbReference type="Proteomes" id="UP000228614">
    <property type="component" value="Unassembled WGS sequence"/>
</dbReference>
<accession>A0A2H0V7V4</accession>
<dbReference type="AlphaFoldDB" id="A0A2H0V7V4"/>
<dbReference type="SUPFAM" id="SSF53335">
    <property type="entry name" value="S-adenosyl-L-methionine-dependent methyltransferases"/>
    <property type="match status" value="1"/>
</dbReference>
<dbReference type="InterPro" id="IPR029063">
    <property type="entry name" value="SAM-dependent_MTases_sf"/>
</dbReference>
<protein>
    <submittedName>
        <fullName evidence="1">Uncharacterized protein</fullName>
    </submittedName>
</protein>
<proteinExistence type="predicted"/>
<sequence>MTMVLQRPEKNMLQQLTKTLKKNIVQQVGQPIYENSSVIDFFRLGVMHLLTIWVMAKKYILRRSPMFWTTKVIRGQETPILKINTFWVDGISHTCRQIREGAATWMALNVIVRFNLKKRKQTFIDFLDYFWLNIRNARAVRNRNKLVEKELLDIMFDVYSQKQPIIIASIASGSFEAVIAAVRAFILQFGQEDVYVFFFDLNKDAVEHMRKRIKEEDMEGVCIVKRAVFLGAKWQLNVVNYIRESCNFKPNIVEMAGLFDHLTEEQIVLLSSQVNNELEEGDHFITAAVNDNRERKFMEKVLEWIMFYRSPTMLQKLLLKSGFDNCDIIAEPESIHYIAICKK</sequence>
<reference evidence="2" key="1">
    <citation type="submission" date="2017-09" db="EMBL/GenBank/DDBJ databases">
        <title>Depth-based differentiation of microbial function through sediment-hosted aquifers and enrichment of novel symbionts in the deep terrestrial subsurface.</title>
        <authorList>
            <person name="Probst A.J."/>
            <person name="Ladd B."/>
            <person name="Jarett J.K."/>
            <person name="Geller-Mcgrath D.E."/>
            <person name="Sieber C.M.K."/>
            <person name="Emerson J.B."/>
            <person name="Anantharaman K."/>
            <person name="Thomas B.C."/>
            <person name="Malmstrom R."/>
            <person name="Stieglmeier M."/>
            <person name="Klingl A."/>
            <person name="Woyke T."/>
            <person name="Ryan C.M."/>
            <person name="Banfield J.F."/>
        </authorList>
    </citation>
    <scope>NUCLEOTIDE SEQUENCE [LARGE SCALE GENOMIC DNA]</scope>
</reference>
<evidence type="ECO:0000313" key="1">
    <source>
        <dbReference type="EMBL" id="PIR95141.1"/>
    </source>
</evidence>
<name>A0A2H0V7V4_9BACT</name>
<comment type="caution">
    <text evidence="1">The sequence shown here is derived from an EMBL/GenBank/DDBJ whole genome shotgun (WGS) entry which is preliminary data.</text>
</comment>
<organism evidence="1 2">
    <name type="scientific">Candidatus Falkowbacteria bacterium CG10_big_fil_rev_8_21_14_0_10_37_6</name>
    <dbReference type="NCBI Taxonomy" id="1974563"/>
    <lineage>
        <taxon>Bacteria</taxon>
        <taxon>Candidatus Falkowiibacteriota</taxon>
    </lineage>
</organism>